<reference evidence="1 2" key="1">
    <citation type="submission" date="2019-02" db="EMBL/GenBank/DDBJ databases">
        <title>Deep-cultivation of Planctomycetes and their phenomic and genomic characterization uncovers novel biology.</title>
        <authorList>
            <person name="Wiegand S."/>
            <person name="Jogler M."/>
            <person name="Boedeker C."/>
            <person name="Pinto D."/>
            <person name="Vollmers J."/>
            <person name="Rivas-Marin E."/>
            <person name="Kohn T."/>
            <person name="Peeters S.H."/>
            <person name="Heuer A."/>
            <person name="Rast P."/>
            <person name="Oberbeckmann S."/>
            <person name="Bunk B."/>
            <person name="Jeske O."/>
            <person name="Meyerdierks A."/>
            <person name="Storesund J.E."/>
            <person name="Kallscheuer N."/>
            <person name="Luecker S."/>
            <person name="Lage O.M."/>
            <person name="Pohl T."/>
            <person name="Merkel B.J."/>
            <person name="Hornburger P."/>
            <person name="Mueller R.-W."/>
            <person name="Bruemmer F."/>
            <person name="Labrenz M."/>
            <person name="Spormann A.M."/>
            <person name="Op Den Camp H."/>
            <person name="Overmann J."/>
            <person name="Amann R."/>
            <person name="Jetten M.S.M."/>
            <person name="Mascher T."/>
            <person name="Medema M.H."/>
            <person name="Devos D.P."/>
            <person name="Kaster A.-K."/>
            <person name="Ovreas L."/>
            <person name="Rohde M."/>
            <person name="Galperin M.Y."/>
            <person name="Jogler C."/>
        </authorList>
    </citation>
    <scope>NUCLEOTIDE SEQUENCE [LARGE SCALE GENOMIC DNA]</scope>
    <source>
        <strain evidence="1 2">CA85</strain>
    </source>
</reference>
<gene>
    <name evidence="1" type="ORF">CA85_08770</name>
</gene>
<dbReference type="AlphaFoldDB" id="A0A5C5YFW9"/>
<organism evidence="1 2">
    <name type="scientific">Allorhodopirellula solitaria</name>
    <dbReference type="NCBI Taxonomy" id="2527987"/>
    <lineage>
        <taxon>Bacteria</taxon>
        <taxon>Pseudomonadati</taxon>
        <taxon>Planctomycetota</taxon>
        <taxon>Planctomycetia</taxon>
        <taxon>Pirellulales</taxon>
        <taxon>Pirellulaceae</taxon>
        <taxon>Allorhodopirellula</taxon>
    </lineage>
</organism>
<proteinExistence type="predicted"/>
<dbReference type="RefSeq" id="WP_146390062.1">
    <property type="nucleotide sequence ID" value="NZ_SJPK01000002.1"/>
</dbReference>
<dbReference type="OrthoDB" id="9182171at2"/>
<protein>
    <submittedName>
        <fullName evidence="1">Uncharacterized protein</fullName>
    </submittedName>
</protein>
<comment type="caution">
    <text evidence="1">The sequence shown here is derived from an EMBL/GenBank/DDBJ whole genome shotgun (WGS) entry which is preliminary data.</text>
</comment>
<accession>A0A5C5YFW9</accession>
<name>A0A5C5YFW9_9BACT</name>
<evidence type="ECO:0000313" key="1">
    <source>
        <dbReference type="EMBL" id="TWT73994.1"/>
    </source>
</evidence>
<dbReference type="Proteomes" id="UP000318053">
    <property type="component" value="Unassembled WGS sequence"/>
</dbReference>
<dbReference type="EMBL" id="SJPK01000002">
    <property type="protein sequence ID" value="TWT73994.1"/>
    <property type="molecule type" value="Genomic_DNA"/>
</dbReference>
<sequence>MLTEFAFTPGVFERESYESDKVWSDTLRALAAEMFPRTGPSPVVASDLFSGSLLPEIRKQVRRIENDNVRFLADGLLTKIQQVAVQRPGMRNWPESDLDWFQESLASHRDEPIGRIVSTRSTIESGEISDPSVYPVEDTNEDKFWNGIGMSSSPHLIADEQMNLLRTMLLHADWIAIINPYSVDNERAFVRAIYANATTRKPGYDVPDFEIHGQLDGRFEASSQQSNAEDLKKSLAIIHSIESNISIFFWPKFLDRYVVAGTYTSTSSEVKRKKIRWGVSMSHVARDNDQPDVRTSWHLMQKDGLRHVESKFLSAESRESIQSIEIGSSDGSVRRAQRKVF</sequence>
<evidence type="ECO:0000313" key="2">
    <source>
        <dbReference type="Proteomes" id="UP000318053"/>
    </source>
</evidence>
<keyword evidence="2" id="KW-1185">Reference proteome</keyword>